<dbReference type="GO" id="GO:0016485">
    <property type="term" value="P:protein processing"/>
    <property type="evidence" value="ECO:0007669"/>
    <property type="project" value="TreeGrafter"/>
</dbReference>
<sequence length="152" mass="16917">MKKIIGLGSNIRTRDRFGILVIDKLKKHNLPDDVNLEKIGPDIFTLVSSLEDAEKVIIADAIKSGNNPGELNIYSEKDLPDSEFSKFSVHHINLFEILKISQNVLEEKKPDSIQIVGLNIQDLTSLEESIPSVIEKSANKATEILLSLVKNL</sequence>
<dbReference type="Proteomes" id="UP000070284">
    <property type="component" value="Unassembled WGS sequence"/>
</dbReference>
<keyword evidence="3" id="KW-0064">Aspartyl protease</keyword>
<gene>
    <name evidence="5" type="ORF">AKJ65_04830</name>
</gene>
<evidence type="ECO:0000313" key="5">
    <source>
        <dbReference type="EMBL" id="KXA94298.1"/>
    </source>
</evidence>
<evidence type="ECO:0000256" key="4">
    <source>
        <dbReference type="ARBA" id="ARBA00022801"/>
    </source>
</evidence>
<protein>
    <recommendedName>
        <fullName evidence="7">Hydrogenase maturation protease</fullName>
    </recommendedName>
</protein>
<dbReference type="PANTHER" id="PTHR30302">
    <property type="entry name" value="HYDROGENASE 1 MATURATION PROTEASE"/>
    <property type="match status" value="1"/>
</dbReference>
<evidence type="ECO:0000256" key="2">
    <source>
        <dbReference type="ARBA" id="ARBA00022670"/>
    </source>
</evidence>
<dbReference type="InterPro" id="IPR023430">
    <property type="entry name" value="Pept_HybD-like_dom_sf"/>
</dbReference>
<dbReference type="Pfam" id="PF01750">
    <property type="entry name" value="HycI"/>
    <property type="match status" value="1"/>
</dbReference>
<dbReference type="EMBL" id="LHXO01000067">
    <property type="protein sequence ID" value="KXA94298.1"/>
    <property type="molecule type" value="Genomic_DNA"/>
</dbReference>
<dbReference type="GO" id="GO:0004190">
    <property type="term" value="F:aspartic-type endopeptidase activity"/>
    <property type="evidence" value="ECO:0007669"/>
    <property type="project" value="UniProtKB-KW"/>
</dbReference>
<evidence type="ECO:0000256" key="3">
    <source>
        <dbReference type="ARBA" id="ARBA00022750"/>
    </source>
</evidence>
<comment type="similarity">
    <text evidence="1">Belongs to the peptidase A31 family.</text>
</comment>
<proteinExistence type="inferred from homology"/>
<keyword evidence="6" id="KW-1185">Reference proteome</keyword>
<reference evidence="5 6" key="1">
    <citation type="journal article" date="2016" name="Sci. Rep.">
        <title>Metabolic traits of an uncultured archaeal lineage -MSBL1- from brine pools of the Red Sea.</title>
        <authorList>
            <person name="Mwirichia R."/>
            <person name="Alam I."/>
            <person name="Rashid M."/>
            <person name="Vinu M."/>
            <person name="Ba-Alawi W."/>
            <person name="Anthony Kamau A."/>
            <person name="Kamanda Ngugi D."/>
            <person name="Goker M."/>
            <person name="Klenk H.P."/>
            <person name="Bajic V."/>
            <person name="Stingl U."/>
        </authorList>
    </citation>
    <scope>NUCLEOTIDE SEQUENCE [LARGE SCALE GENOMIC DNA]</scope>
    <source>
        <strain evidence="5">SCGC-AAA259E19</strain>
    </source>
</reference>
<keyword evidence="4" id="KW-0378">Hydrolase</keyword>
<name>A0A133UJB4_9EURY</name>
<dbReference type="CDD" id="cd00518">
    <property type="entry name" value="H2MP"/>
    <property type="match status" value="1"/>
</dbReference>
<dbReference type="AlphaFoldDB" id="A0A133UJB4"/>
<dbReference type="PANTHER" id="PTHR30302:SF1">
    <property type="entry name" value="HYDROGENASE 2 MATURATION PROTEASE"/>
    <property type="match status" value="1"/>
</dbReference>
<evidence type="ECO:0008006" key="7">
    <source>
        <dbReference type="Google" id="ProtNLM"/>
    </source>
</evidence>
<evidence type="ECO:0000313" key="6">
    <source>
        <dbReference type="Proteomes" id="UP000070284"/>
    </source>
</evidence>
<organism evidence="5 6">
    <name type="scientific">candidate division MSBL1 archaeon SCGC-AAA259E19</name>
    <dbReference type="NCBI Taxonomy" id="1698264"/>
    <lineage>
        <taxon>Archaea</taxon>
        <taxon>Methanobacteriati</taxon>
        <taxon>Methanobacteriota</taxon>
        <taxon>candidate division MSBL1</taxon>
    </lineage>
</organism>
<keyword evidence="2" id="KW-0645">Protease</keyword>
<dbReference type="NCBIfam" id="TIGR00072">
    <property type="entry name" value="hydrog_prot"/>
    <property type="match status" value="1"/>
</dbReference>
<accession>A0A133UJB4</accession>
<evidence type="ECO:0000256" key="1">
    <source>
        <dbReference type="ARBA" id="ARBA00006814"/>
    </source>
</evidence>
<comment type="caution">
    <text evidence="5">The sequence shown here is derived from an EMBL/GenBank/DDBJ whole genome shotgun (WGS) entry which is preliminary data.</text>
</comment>
<dbReference type="SUPFAM" id="SSF53163">
    <property type="entry name" value="HybD-like"/>
    <property type="match status" value="1"/>
</dbReference>
<dbReference type="InterPro" id="IPR000671">
    <property type="entry name" value="Peptidase_A31"/>
</dbReference>
<dbReference type="Gene3D" id="3.40.50.1450">
    <property type="entry name" value="HybD-like"/>
    <property type="match status" value="1"/>
</dbReference>
<dbReference type="GO" id="GO:0008047">
    <property type="term" value="F:enzyme activator activity"/>
    <property type="evidence" value="ECO:0007669"/>
    <property type="project" value="InterPro"/>
</dbReference>